<feature type="transmembrane region" description="Helical" evidence="4">
    <location>
        <begin position="1440"/>
        <end position="1459"/>
    </location>
</feature>
<evidence type="ECO:0000259" key="5">
    <source>
        <dbReference type="PROSITE" id="PS50158"/>
    </source>
</evidence>
<feature type="compositionally biased region" description="Polar residues" evidence="3">
    <location>
        <begin position="168"/>
        <end position="180"/>
    </location>
</feature>
<keyword evidence="1" id="KW-0479">Metal-binding</keyword>
<feature type="region of interest" description="Disordered" evidence="3">
    <location>
        <begin position="168"/>
        <end position="204"/>
    </location>
</feature>
<evidence type="ECO:0000313" key="6">
    <source>
        <dbReference type="EMBL" id="RXN34876.1"/>
    </source>
</evidence>
<evidence type="ECO:0000256" key="3">
    <source>
        <dbReference type="SAM" id="MobiDB-lite"/>
    </source>
</evidence>
<dbReference type="Proteomes" id="UP000290572">
    <property type="component" value="Unassembled WGS sequence"/>
</dbReference>
<keyword evidence="1" id="KW-0863">Zinc-finger</keyword>
<dbReference type="InterPro" id="IPR008042">
    <property type="entry name" value="Retrotrans_Pao"/>
</dbReference>
<feature type="coiled-coil region" evidence="2">
    <location>
        <begin position="113"/>
        <end position="147"/>
    </location>
</feature>
<dbReference type="EMBL" id="QBIY01011163">
    <property type="protein sequence ID" value="RXN34876.1"/>
    <property type="molecule type" value="Genomic_DNA"/>
</dbReference>
<reference evidence="6 7" key="1">
    <citation type="submission" date="2018-03" db="EMBL/GenBank/DDBJ databases">
        <title>Draft genome sequence of Rohu Carp (Labeo rohita).</title>
        <authorList>
            <person name="Das P."/>
            <person name="Kushwaha B."/>
            <person name="Joshi C.G."/>
            <person name="Kumar D."/>
            <person name="Nagpure N.S."/>
            <person name="Sahoo L."/>
            <person name="Das S.P."/>
            <person name="Bit A."/>
            <person name="Patnaik S."/>
            <person name="Meher P.K."/>
            <person name="Jayasankar P."/>
            <person name="Koringa P.G."/>
            <person name="Patel N.V."/>
            <person name="Hinsu A.T."/>
            <person name="Kumar R."/>
            <person name="Pandey M."/>
            <person name="Agarwal S."/>
            <person name="Srivastava S."/>
            <person name="Singh M."/>
            <person name="Iquebal M.A."/>
            <person name="Jaiswal S."/>
            <person name="Angadi U.B."/>
            <person name="Kumar N."/>
            <person name="Raza M."/>
            <person name="Shah T.M."/>
            <person name="Rai A."/>
            <person name="Jena J.K."/>
        </authorList>
    </citation>
    <scope>NUCLEOTIDE SEQUENCE [LARGE SCALE GENOMIC DNA]</scope>
    <source>
        <strain evidence="6">DASCIFA01</strain>
        <tissue evidence="6">Testis</tissue>
    </source>
</reference>
<accession>A0A498NT76</accession>
<keyword evidence="1" id="KW-0862">Zinc</keyword>
<keyword evidence="4" id="KW-1133">Transmembrane helix</keyword>
<evidence type="ECO:0000313" key="7">
    <source>
        <dbReference type="Proteomes" id="UP000290572"/>
    </source>
</evidence>
<feature type="domain" description="CCHC-type" evidence="5">
    <location>
        <begin position="490"/>
        <end position="505"/>
    </location>
</feature>
<dbReference type="PROSITE" id="PS50158">
    <property type="entry name" value="ZF_CCHC"/>
    <property type="match status" value="1"/>
</dbReference>
<dbReference type="PANTHER" id="PTHR47331:SF5">
    <property type="entry name" value="RIBONUCLEASE H"/>
    <property type="match status" value="1"/>
</dbReference>
<dbReference type="SMART" id="SM00343">
    <property type="entry name" value="ZnF_C2HC"/>
    <property type="match status" value="2"/>
</dbReference>
<evidence type="ECO:0000256" key="2">
    <source>
        <dbReference type="SAM" id="Coils"/>
    </source>
</evidence>
<sequence length="1476" mass="167820">MNAYIKVRSYATPPTDTRRRIDACDAVTKDIVKIAYERISGVDGDFDSEGVRRRLRELLDRDYARSVYGSTVSRISSKSSTPTSQPSLNSILMAKRIEAAAELAAKEAEYATIMEEKEQREKIQLLEEKQKKELDAQKSEFERLQAIKEVRAARARLDVYDKEETIHSANQNDELQQPVSVPSHKPVYSSSVKPTLNERVSSPTPNADVSYLAQAVQDSITLNRLPMPEPTIFKGDPIHFIEWKASFQSLIDKRHISSADKLYYLKKYVAGSALKTLEGMFYRTDEEAYKDAWKRLQDRYGQPFIIQRAFREKLASWPRIQPKDSEGLRNFSDFLNSCRDAMPHVKGLEILNDCEENRKLVSKLPDWAAARWNRQATQTLSETQDFPTFQDFAHFMSIEAEVACNPITSFHALHVSEANKEKHNFKVSKNKASVFHTKIVTQHENPKLTGKITKPCLFCQNSEHQIHDCSKFSARSLEERRQFIKDTKLCYGCLKLGHSARDCRSRHSCNTCKGRHPTCLHDDSFIRKVKSSSVQGSENPHEKVVTMSLSVESGCTSANTSMIVPVWLSSQNDPVSEKLVYALLDTQSDTVFIEYAVSQSLKVDSSPVTLRLTTMVGKDSLITSERVSGLRVRGFNSTVVLELPPAYTKDCIPVDRAHIPTRETASCWKHLAPLIDRIPPLQDCEVGLLIGYNCSRALAPREVILGTDNEPYAVRTDLGWSIVGPSLTHHESQSGVTMCHRVSIKEIPAVTPTDVIKVLESDFKDTEQNTRVVSQEDIMFLNKLGENIRMNQDSHLEMPLPFKKRPCLPDNEPLAVMRLQHLKRRLMKDQEYREHYVKFMEDVIEKGDAEEVTDEGREGSQFVTKDFYMDDGVSSVETAEKAIKLAREARQLCALGGLRLHKFVSNDKAVLETIPPSECAVNVTAVDLSLTDQPLERALGIYWHLEHDHFKFRVIVKDQPATRRGILSAVASLFDPLGFLAPFLLKGKIVLQEMCRNGMGWDDPLPDGLQPGWEHWKADLANLEKIEVPRCIVPAGFGRITKREIHNFSDASMRGYGQCSYLRLENEQGDIHCSLLMAKSRVAPLKVTTIPRLELTAAVVSVAVNDMLKEEMNFADADAYFWTDSQVVLGYINNEARRFHTFVANRVQRIHRTTTPQQWRYIPSGENPADHASRGLSVNDLVTSSWFRGPKVLWERQIPPPVDVNTQLPIGDPEVKRAQSLNTHAVQYPCLSNCLTKLSSWSKIIQAVARLLRRARKDKSSDHSTVAEREDAKCIIIKDLQSQTYAEEIALLCKGKQLPRSNKLFSLAAFVDHDGLLKHTNMDLINVMCAEIQTVSEFEFKLPTDSLNQTLSPDCEQSWYLQSHFSEIMFRVRNQTAVTPNSEIQSDGGFEFKLPSDFLNRTLNPDCEQSWYLQSHYSREIMFRDLRNEVTPDLQHSDHFWWLLAVFIIALLIIILICLMKRKRIVRDAETAVRMI</sequence>
<evidence type="ECO:0000256" key="4">
    <source>
        <dbReference type="SAM" id="Phobius"/>
    </source>
</evidence>
<dbReference type="InterPro" id="IPR005312">
    <property type="entry name" value="DUF1759"/>
</dbReference>
<organism evidence="6 7">
    <name type="scientific">Labeo rohita</name>
    <name type="common">Indian major carp</name>
    <name type="synonym">Cyprinus rohita</name>
    <dbReference type="NCBI Taxonomy" id="84645"/>
    <lineage>
        <taxon>Eukaryota</taxon>
        <taxon>Metazoa</taxon>
        <taxon>Chordata</taxon>
        <taxon>Craniata</taxon>
        <taxon>Vertebrata</taxon>
        <taxon>Euteleostomi</taxon>
        <taxon>Actinopterygii</taxon>
        <taxon>Neopterygii</taxon>
        <taxon>Teleostei</taxon>
        <taxon>Ostariophysi</taxon>
        <taxon>Cypriniformes</taxon>
        <taxon>Cyprinidae</taxon>
        <taxon>Labeoninae</taxon>
        <taxon>Labeonini</taxon>
        <taxon>Labeo</taxon>
    </lineage>
</organism>
<keyword evidence="2" id="KW-0175">Coiled coil</keyword>
<feature type="compositionally biased region" description="Polar residues" evidence="3">
    <location>
        <begin position="188"/>
        <end position="204"/>
    </location>
</feature>
<name>A0A498NT76_LABRO</name>
<dbReference type="Pfam" id="PF03564">
    <property type="entry name" value="DUF1759"/>
    <property type="match status" value="1"/>
</dbReference>
<keyword evidence="7" id="KW-1185">Reference proteome</keyword>
<dbReference type="Pfam" id="PF05380">
    <property type="entry name" value="Peptidase_A17"/>
    <property type="match status" value="1"/>
</dbReference>
<comment type="caution">
    <text evidence="6">The sequence shown here is derived from an EMBL/GenBank/DDBJ whole genome shotgun (WGS) entry which is preliminary data.</text>
</comment>
<dbReference type="PANTHER" id="PTHR47331">
    <property type="entry name" value="PHD-TYPE DOMAIN-CONTAINING PROTEIN"/>
    <property type="match status" value="1"/>
</dbReference>
<protein>
    <recommendedName>
        <fullName evidence="5">CCHC-type domain-containing protein</fullName>
    </recommendedName>
</protein>
<dbReference type="GO" id="GO:0008270">
    <property type="term" value="F:zinc ion binding"/>
    <property type="evidence" value="ECO:0007669"/>
    <property type="project" value="UniProtKB-KW"/>
</dbReference>
<keyword evidence="4" id="KW-0472">Membrane</keyword>
<keyword evidence="4" id="KW-0812">Transmembrane</keyword>
<evidence type="ECO:0000256" key="1">
    <source>
        <dbReference type="PROSITE-ProRule" id="PRU00047"/>
    </source>
</evidence>
<dbReference type="InterPro" id="IPR001878">
    <property type="entry name" value="Znf_CCHC"/>
</dbReference>
<dbReference type="GO" id="GO:0003676">
    <property type="term" value="F:nucleic acid binding"/>
    <property type="evidence" value="ECO:0007669"/>
    <property type="project" value="InterPro"/>
</dbReference>
<proteinExistence type="predicted"/>
<dbReference type="STRING" id="84645.A0A498NT76"/>
<gene>
    <name evidence="6" type="ORF">ROHU_014654</name>
</gene>